<reference evidence="9 10" key="1">
    <citation type="submission" date="2016-09" db="EMBL/GenBank/DDBJ databases">
        <title>Couchioplanes caeruleus draft genome sequence.</title>
        <authorList>
            <person name="Sheehan J."/>
            <person name="Caffrey P."/>
        </authorList>
    </citation>
    <scope>NUCLEOTIDE SEQUENCE [LARGE SCALE GENOMIC DNA]</scope>
    <source>
        <strain evidence="9 10">DSM 43634</strain>
    </source>
</reference>
<evidence type="ECO:0000256" key="7">
    <source>
        <dbReference type="SAM" id="SignalP"/>
    </source>
</evidence>
<evidence type="ECO:0000256" key="5">
    <source>
        <dbReference type="ARBA" id="ARBA00023136"/>
    </source>
</evidence>
<dbReference type="PANTHER" id="PTHR35007">
    <property type="entry name" value="INTEGRAL MEMBRANE PROTEIN-RELATED"/>
    <property type="match status" value="1"/>
</dbReference>
<accession>A0A1K0FGK4</accession>
<evidence type="ECO:0000313" key="9">
    <source>
        <dbReference type="EMBL" id="OJF11969.1"/>
    </source>
</evidence>
<feature type="domain" description="Type II secretion system protein GspF" evidence="8">
    <location>
        <begin position="169"/>
        <end position="294"/>
    </location>
</feature>
<dbReference type="InterPro" id="IPR018076">
    <property type="entry name" value="T2SS_GspF_dom"/>
</dbReference>
<keyword evidence="2" id="KW-1003">Cell membrane</keyword>
<evidence type="ECO:0000256" key="1">
    <source>
        <dbReference type="ARBA" id="ARBA00004651"/>
    </source>
</evidence>
<feature type="chain" id="PRO_5009663718" description="Type II secretion system protein GspF domain-containing protein" evidence="7">
    <location>
        <begin position="33"/>
        <end position="307"/>
    </location>
</feature>
<evidence type="ECO:0000259" key="8">
    <source>
        <dbReference type="Pfam" id="PF00482"/>
    </source>
</evidence>
<evidence type="ECO:0000256" key="6">
    <source>
        <dbReference type="SAM" id="Phobius"/>
    </source>
</evidence>
<keyword evidence="10" id="KW-1185">Reference proteome</keyword>
<comment type="caution">
    <text evidence="9">The sequence shown here is derived from an EMBL/GenBank/DDBJ whole genome shotgun (WGS) entry which is preliminary data.</text>
</comment>
<keyword evidence="5 6" id="KW-0472">Membrane</keyword>
<evidence type="ECO:0000256" key="4">
    <source>
        <dbReference type="ARBA" id="ARBA00022989"/>
    </source>
</evidence>
<sequence length="307" mass="31886">MPPSVLLGLGLVALTAAVLVLALAFASAPAGAAVARLLESVPRPNPAAFVAPRDRPLADRLGAPLARRLGRLGTLLTPSGAVARLQRHLDYAGNPPGLPLQRVVPLKGVTLVAGALVGAGFTALLGAGGGAVVGGVLGAAAGFLGPDLLIYNMALKRQQELLLSMPDVLDTLVISVEAGLGFDAAMAQVAQHGRTPMARELLRVLQEMQLGVGRAAAMRALGARTTVAELRTFVTAVVQAGELGIPIAGVLREHAAEMRVRRRQRAEEIAQKVPIKILFPVLFCLFPALFVVILGPGVLQMIHAFAR</sequence>
<evidence type="ECO:0000256" key="2">
    <source>
        <dbReference type="ARBA" id="ARBA00022475"/>
    </source>
</evidence>
<dbReference type="Proteomes" id="UP000182486">
    <property type="component" value="Unassembled WGS sequence"/>
</dbReference>
<evidence type="ECO:0000256" key="3">
    <source>
        <dbReference type="ARBA" id="ARBA00022692"/>
    </source>
</evidence>
<evidence type="ECO:0000313" key="10">
    <source>
        <dbReference type="Proteomes" id="UP000182486"/>
    </source>
</evidence>
<keyword evidence="4 6" id="KW-1133">Transmembrane helix</keyword>
<dbReference type="EMBL" id="MEIA01000254">
    <property type="protein sequence ID" value="OJF11969.1"/>
    <property type="molecule type" value="Genomic_DNA"/>
</dbReference>
<gene>
    <name evidence="9" type="ORF">BG844_23240</name>
</gene>
<keyword evidence="3 6" id="KW-0812">Transmembrane</keyword>
<dbReference type="Pfam" id="PF00482">
    <property type="entry name" value="T2SSF"/>
    <property type="match status" value="1"/>
</dbReference>
<proteinExistence type="predicted"/>
<dbReference type="PANTHER" id="PTHR35007:SF2">
    <property type="entry name" value="PILUS ASSEMBLE PROTEIN"/>
    <property type="match status" value="1"/>
</dbReference>
<organism evidence="9 10">
    <name type="scientific">Couchioplanes caeruleus subsp. caeruleus</name>
    <dbReference type="NCBI Taxonomy" id="56427"/>
    <lineage>
        <taxon>Bacteria</taxon>
        <taxon>Bacillati</taxon>
        <taxon>Actinomycetota</taxon>
        <taxon>Actinomycetes</taxon>
        <taxon>Micromonosporales</taxon>
        <taxon>Micromonosporaceae</taxon>
        <taxon>Couchioplanes</taxon>
    </lineage>
</organism>
<dbReference type="AlphaFoldDB" id="A0A1K0FGK4"/>
<dbReference type="RefSeq" id="WP_071807461.1">
    <property type="nucleotide sequence ID" value="NZ_MEIA01000254.1"/>
</dbReference>
<feature type="signal peptide" evidence="7">
    <location>
        <begin position="1"/>
        <end position="32"/>
    </location>
</feature>
<feature type="transmembrane region" description="Helical" evidence="6">
    <location>
        <begin position="277"/>
        <end position="299"/>
    </location>
</feature>
<keyword evidence="7" id="KW-0732">Signal</keyword>
<dbReference type="GO" id="GO:0005886">
    <property type="term" value="C:plasma membrane"/>
    <property type="evidence" value="ECO:0007669"/>
    <property type="project" value="UniProtKB-SubCell"/>
</dbReference>
<name>A0A1K0FGK4_9ACTN</name>
<comment type="subcellular location">
    <subcellularLocation>
        <location evidence="1">Cell membrane</location>
        <topology evidence="1">Multi-pass membrane protein</topology>
    </subcellularLocation>
</comment>
<protein>
    <recommendedName>
        <fullName evidence="8">Type II secretion system protein GspF domain-containing protein</fullName>
    </recommendedName>
</protein>